<dbReference type="EMBL" id="MLFT02000008">
    <property type="protein sequence ID" value="PHT40745.1"/>
    <property type="molecule type" value="Genomic_DNA"/>
</dbReference>
<dbReference type="InterPro" id="IPR020056">
    <property type="entry name" value="Rbsml_bL25/Gln-tRNA_synth_N"/>
</dbReference>
<protein>
    <submittedName>
        <fullName evidence="1">Uncharacterized protein</fullName>
    </submittedName>
</protein>
<dbReference type="AlphaFoldDB" id="A0A2G2W689"/>
<sequence length="167" mass="18948">MRKATQSQCCWEAPISQLDFQELEQLKDSMEALKKYVTNPASKFMVNEIANSSTFFGDNRSGLACDFVVGCYYFTHLGCTSSSFRSSLTSKLVEALVCLQDWLRSESQPISIEEDLDSLEQLEQGYFAVDKDSTSEKVVFNRTVTLRDNYAKGGKSQYSEFLLKSQY</sequence>
<reference evidence="2" key="2">
    <citation type="journal article" date="2017" name="J. Anim. Genet.">
        <title>Multiple reference genome sequences of hot pepper reveal the massive evolution of plant disease resistance genes by retroduplication.</title>
        <authorList>
            <person name="Kim S."/>
            <person name="Park J."/>
            <person name="Yeom S.-I."/>
            <person name="Kim Y.-M."/>
            <person name="Seo E."/>
            <person name="Kim K.-T."/>
            <person name="Kim M.-S."/>
            <person name="Lee J.M."/>
            <person name="Cheong K."/>
            <person name="Shin H.-S."/>
            <person name="Kim S.-B."/>
            <person name="Han K."/>
            <person name="Lee J."/>
            <person name="Park M."/>
            <person name="Lee H.-A."/>
            <person name="Lee H.-Y."/>
            <person name="Lee Y."/>
            <person name="Oh S."/>
            <person name="Lee J.H."/>
            <person name="Choi E."/>
            <person name="Choi E."/>
            <person name="Lee S.E."/>
            <person name="Jeon J."/>
            <person name="Kim H."/>
            <person name="Choi G."/>
            <person name="Song H."/>
            <person name="Lee J."/>
            <person name="Lee S.-C."/>
            <person name="Kwon J.-K."/>
            <person name="Lee H.-Y."/>
            <person name="Koo N."/>
            <person name="Hong Y."/>
            <person name="Kim R.W."/>
            <person name="Kang W.-H."/>
            <person name="Huh J.H."/>
            <person name="Kang B.-C."/>
            <person name="Yang T.-J."/>
            <person name="Lee Y.-H."/>
            <person name="Bennetzen J.L."/>
            <person name="Choi D."/>
        </authorList>
    </citation>
    <scope>NUCLEOTIDE SEQUENCE [LARGE SCALE GENOMIC DNA]</scope>
    <source>
        <strain evidence="2">cv. PBC81</strain>
    </source>
</reference>
<dbReference type="GO" id="GO:0006412">
    <property type="term" value="P:translation"/>
    <property type="evidence" value="ECO:0007669"/>
    <property type="project" value="InterPro"/>
</dbReference>
<name>A0A2G2W689_CAPBA</name>
<evidence type="ECO:0000313" key="1">
    <source>
        <dbReference type="EMBL" id="PHT40745.1"/>
    </source>
</evidence>
<proteinExistence type="predicted"/>
<dbReference type="InterPro" id="IPR011035">
    <property type="entry name" value="Ribosomal_bL25/Gln-tRNA_synth"/>
</dbReference>
<comment type="caution">
    <text evidence="1">The sequence shown here is derived from an EMBL/GenBank/DDBJ whole genome shotgun (WGS) entry which is preliminary data.</text>
</comment>
<dbReference type="Gene3D" id="2.40.240.10">
    <property type="entry name" value="Ribosomal Protein L25, Chain P"/>
    <property type="match status" value="1"/>
</dbReference>
<dbReference type="SUPFAM" id="SSF50715">
    <property type="entry name" value="Ribosomal protein L25-like"/>
    <property type="match status" value="1"/>
</dbReference>
<dbReference type="STRING" id="33114.A0A2G2W689"/>
<organism evidence="1 2">
    <name type="scientific">Capsicum baccatum</name>
    <name type="common">Peruvian pepper</name>
    <dbReference type="NCBI Taxonomy" id="33114"/>
    <lineage>
        <taxon>Eukaryota</taxon>
        <taxon>Viridiplantae</taxon>
        <taxon>Streptophyta</taxon>
        <taxon>Embryophyta</taxon>
        <taxon>Tracheophyta</taxon>
        <taxon>Spermatophyta</taxon>
        <taxon>Magnoliopsida</taxon>
        <taxon>eudicotyledons</taxon>
        <taxon>Gunneridae</taxon>
        <taxon>Pentapetalae</taxon>
        <taxon>asterids</taxon>
        <taxon>lamiids</taxon>
        <taxon>Solanales</taxon>
        <taxon>Solanaceae</taxon>
        <taxon>Solanoideae</taxon>
        <taxon>Capsiceae</taxon>
        <taxon>Capsicum</taxon>
    </lineage>
</organism>
<gene>
    <name evidence="1" type="ORF">CQW23_19599</name>
</gene>
<dbReference type="Gene3D" id="6.10.140.920">
    <property type="match status" value="1"/>
</dbReference>
<evidence type="ECO:0000313" key="2">
    <source>
        <dbReference type="Proteomes" id="UP000224567"/>
    </source>
</evidence>
<keyword evidence="2" id="KW-1185">Reference proteome</keyword>
<accession>A0A2G2W689</accession>
<reference evidence="1 2" key="1">
    <citation type="journal article" date="2017" name="Genome Biol.">
        <title>New reference genome sequences of hot pepper reveal the massive evolution of plant disease-resistance genes by retroduplication.</title>
        <authorList>
            <person name="Kim S."/>
            <person name="Park J."/>
            <person name="Yeom S.I."/>
            <person name="Kim Y.M."/>
            <person name="Seo E."/>
            <person name="Kim K.T."/>
            <person name="Kim M.S."/>
            <person name="Lee J.M."/>
            <person name="Cheong K."/>
            <person name="Shin H.S."/>
            <person name="Kim S.B."/>
            <person name="Han K."/>
            <person name="Lee J."/>
            <person name="Park M."/>
            <person name="Lee H.A."/>
            <person name="Lee H.Y."/>
            <person name="Lee Y."/>
            <person name="Oh S."/>
            <person name="Lee J.H."/>
            <person name="Choi E."/>
            <person name="Choi E."/>
            <person name="Lee S.E."/>
            <person name="Jeon J."/>
            <person name="Kim H."/>
            <person name="Choi G."/>
            <person name="Song H."/>
            <person name="Lee J."/>
            <person name="Lee S.C."/>
            <person name="Kwon J.K."/>
            <person name="Lee H.Y."/>
            <person name="Koo N."/>
            <person name="Hong Y."/>
            <person name="Kim R.W."/>
            <person name="Kang W.H."/>
            <person name="Huh J.H."/>
            <person name="Kang B.C."/>
            <person name="Yang T.J."/>
            <person name="Lee Y.H."/>
            <person name="Bennetzen J.L."/>
            <person name="Choi D."/>
        </authorList>
    </citation>
    <scope>NUCLEOTIDE SEQUENCE [LARGE SCALE GENOMIC DNA]</scope>
    <source>
        <strain evidence="2">cv. PBC81</strain>
    </source>
</reference>
<dbReference type="Proteomes" id="UP000224567">
    <property type="component" value="Unassembled WGS sequence"/>
</dbReference>